<comment type="caution">
    <text evidence="1">The sequence shown here is derived from an EMBL/GenBank/DDBJ whole genome shotgun (WGS) entry which is preliminary data.</text>
</comment>
<gene>
    <name evidence="1" type="ORF">BDR25DRAFT_111755</name>
</gene>
<sequence>MALNWEKLNKLRRDYPKPKFALAEIGRQLKKRHNDPYLLSWKADIWLQMGIAAPQVLEDILIPLCTRQPPTTDPSLLSYIYFVILEATRIANIPNSSNLSSAGDAALKAWHSAAKSLHSRKARLDLWSKLFVTAMEEDCWEDVRWSVTQALQENPQYKKRAAFALILANQLAYEKKCASSEAISPAVEIQKRVAHQKMLQAFQNTTKSPNDPVRIQDSRDVRFMAQIFERQKLGLELTQLWSDAPDAIRNIMDANFIETQRLMFRSLKAEGQWRILYARMFGAVKAAIDGNAKSELRTLARNWELWGSMIEALSRLFPEAKAKAIANDELRSRIEGMGFNGRDEDLTKMAVVSYADRRELLALCEDFWVHFHHTNACFRDLHPFVARLSRQEQEKFLWTITPSPKGYISYPENVSTASLRTWLDTEINVARFDYMLNISRARMDETHNSTNLPELFVCNAIRLYKIAAQVQEDPSFRFRPGWLAIMAMLKLQELYNAYPEFRREKGPLSEKGDRVQALVQAGFLALHMTADEAGKQDRGLILLSTRLHTVLGLGTIAFDQYRHAQIKEILNDTLSYFLLSRISQSHPFDSVGETPAYPDAELAKVISTIQRMENRVGDFIYSDLENFQYDQTFELLQFKQKLRSSVTKHLCLIERRRIARLKGEIVDSSLDFDLGNFRNISDNRDFSVLQNYEFESEQLNWQTWLHNYPNIEWIVDFLQTQERACMLAFQELRSERFHEQFREEVTEWKKSNLVDNFAQVESWFLADWSNVLALGDCLRDTKRITESPKHMADVEARFDNILHSLNCAELQFQHEMTISKTAPSNNTPGTHVLENLMPTEGYLQYFFGQLELLLVYAKLIDQVRNFHKLSKFPPSRVKKEKVWVDKVATAIQNCYTAVRNAAQSYIDALRERGLESVLKHAKAGVVGEALVGLMGEEEMRGFAREYVESAVDALEGVLKVRIK</sequence>
<evidence type="ECO:0000313" key="2">
    <source>
        <dbReference type="Proteomes" id="UP000799755"/>
    </source>
</evidence>
<name>A0ACB6R6D6_9PLEO</name>
<keyword evidence="2" id="KW-1185">Reference proteome</keyword>
<proteinExistence type="predicted"/>
<dbReference type="Proteomes" id="UP000799755">
    <property type="component" value="Unassembled WGS sequence"/>
</dbReference>
<protein>
    <submittedName>
        <fullName evidence="1">Uncharacterized protein</fullName>
    </submittedName>
</protein>
<evidence type="ECO:0000313" key="1">
    <source>
        <dbReference type="EMBL" id="KAF2474751.1"/>
    </source>
</evidence>
<organism evidence="1 2">
    <name type="scientific">Lindgomyces ingoldianus</name>
    <dbReference type="NCBI Taxonomy" id="673940"/>
    <lineage>
        <taxon>Eukaryota</taxon>
        <taxon>Fungi</taxon>
        <taxon>Dikarya</taxon>
        <taxon>Ascomycota</taxon>
        <taxon>Pezizomycotina</taxon>
        <taxon>Dothideomycetes</taxon>
        <taxon>Pleosporomycetidae</taxon>
        <taxon>Pleosporales</taxon>
        <taxon>Lindgomycetaceae</taxon>
        <taxon>Lindgomyces</taxon>
    </lineage>
</organism>
<accession>A0ACB6R6D6</accession>
<reference evidence="1" key="1">
    <citation type="journal article" date="2020" name="Stud. Mycol.">
        <title>101 Dothideomycetes genomes: a test case for predicting lifestyles and emergence of pathogens.</title>
        <authorList>
            <person name="Haridas S."/>
            <person name="Albert R."/>
            <person name="Binder M."/>
            <person name="Bloem J."/>
            <person name="Labutti K."/>
            <person name="Salamov A."/>
            <person name="Andreopoulos B."/>
            <person name="Baker S."/>
            <person name="Barry K."/>
            <person name="Bills G."/>
            <person name="Bluhm B."/>
            <person name="Cannon C."/>
            <person name="Castanera R."/>
            <person name="Culley D."/>
            <person name="Daum C."/>
            <person name="Ezra D."/>
            <person name="Gonzalez J."/>
            <person name="Henrissat B."/>
            <person name="Kuo A."/>
            <person name="Liang C."/>
            <person name="Lipzen A."/>
            <person name="Lutzoni F."/>
            <person name="Magnuson J."/>
            <person name="Mondo S."/>
            <person name="Nolan M."/>
            <person name="Ohm R."/>
            <person name="Pangilinan J."/>
            <person name="Park H.-J."/>
            <person name="Ramirez L."/>
            <person name="Alfaro M."/>
            <person name="Sun H."/>
            <person name="Tritt A."/>
            <person name="Yoshinaga Y."/>
            <person name="Zwiers L.-H."/>
            <person name="Turgeon B."/>
            <person name="Goodwin S."/>
            <person name="Spatafora J."/>
            <person name="Crous P."/>
            <person name="Grigoriev I."/>
        </authorList>
    </citation>
    <scope>NUCLEOTIDE SEQUENCE</scope>
    <source>
        <strain evidence="1">ATCC 200398</strain>
    </source>
</reference>
<dbReference type="EMBL" id="MU003497">
    <property type="protein sequence ID" value="KAF2474751.1"/>
    <property type="molecule type" value="Genomic_DNA"/>
</dbReference>